<evidence type="ECO:0000313" key="2">
    <source>
        <dbReference type="EMBL" id="EGO26574.1"/>
    </source>
</evidence>
<accession>F8NQB4</accession>
<proteinExistence type="predicted"/>
<dbReference type="AlphaFoldDB" id="F8NQB4"/>
<dbReference type="HOGENOM" id="CLU_1147784_0_0_1"/>
<protein>
    <submittedName>
        <fullName evidence="2">Uncharacterized protein</fullName>
    </submittedName>
</protein>
<evidence type="ECO:0000256" key="1">
    <source>
        <dbReference type="SAM" id="MobiDB-lite"/>
    </source>
</evidence>
<gene>
    <name evidence="2" type="ORF">SERLADRAFT_407310</name>
</gene>
<feature type="compositionally biased region" description="Basic and acidic residues" evidence="1">
    <location>
        <begin position="57"/>
        <end position="72"/>
    </location>
</feature>
<reference evidence="2" key="1">
    <citation type="submission" date="2011-04" db="EMBL/GenBank/DDBJ databases">
        <title>Evolution of plant cell wall degrading machinery underlies the functional diversity of forest fungi.</title>
        <authorList>
            <consortium name="US DOE Joint Genome Institute (JGI-PGF)"/>
            <person name="Eastwood D.C."/>
            <person name="Floudas D."/>
            <person name="Binder M."/>
            <person name="Majcherczyk A."/>
            <person name="Schneider P."/>
            <person name="Aerts A."/>
            <person name="Asiegbu F.O."/>
            <person name="Baker S.E."/>
            <person name="Barry K."/>
            <person name="Bendiksby M."/>
            <person name="Blumentritt M."/>
            <person name="Coutinho P.M."/>
            <person name="Cullen D."/>
            <person name="Cullen D."/>
            <person name="Gathman A."/>
            <person name="Goodell B."/>
            <person name="Henrissat B."/>
            <person name="Ihrmark K."/>
            <person name="Kauserud H."/>
            <person name="Kohler A."/>
            <person name="LaButti K."/>
            <person name="Lapidus A."/>
            <person name="Lavin J.L."/>
            <person name="Lee Y.-H."/>
            <person name="Lindquist E."/>
            <person name="Lilly W."/>
            <person name="Lucas S."/>
            <person name="Morin E."/>
            <person name="Murat C."/>
            <person name="Oguiza J.A."/>
            <person name="Park J."/>
            <person name="Pisabarro A.G."/>
            <person name="Riley R."/>
            <person name="Rosling A."/>
            <person name="Salamov A."/>
            <person name="Schmidt O."/>
            <person name="Schmutz J."/>
            <person name="Skrede I."/>
            <person name="Stenlid J."/>
            <person name="Wiebenga A."/>
            <person name="Xie X."/>
            <person name="Kues U."/>
            <person name="Hibbett D.S."/>
            <person name="Hoffmeister D."/>
            <person name="Hogberg N."/>
            <person name="Martin F."/>
            <person name="Grigoriev I.V."/>
            <person name="Watkinson S.C."/>
        </authorList>
    </citation>
    <scope>NUCLEOTIDE SEQUENCE</scope>
    <source>
        <strain evidence="2">S7.9</strain>
    </source>
</reference>
<sequence length="242" mass="27370">MPNALKNTICKNSRLHAEMVKAKHQLKEEQKKAEEEAWQAAEAQKAEEKRVIVEMEKAEKEKEKTEKAKEAEVAESGEMQSRASNHHQCKKEGNTVTGTSKGKRRAPVELEALEVAEHSTKRKKAVVFATKKLEEGWQAQIGKHYLGEKFLGLILYGNKEPGNKIAGHRKGSETKIPRVAGMKGRKVVKDFQMQASQDLRMLSFVLTAHRDTNVTICSHEKNDKAGFELFSKVQPNWQNIKI</sequence>
<dbReference type="EMBL" id="GL945432">
    <property type="protein sequence ID" value="EGO26574.1"/>
    <property type="molecule type" value="Genomic_DNA"/>
</dbReference>
<feature type="region of interest" description="Disordered" evidence="1">
    <location>
        <begin position="57"/>
        <end position="104"/>
    </location>
</feature>
<dbReference type="RefSeq" id="XP_007316747.1">
    <property type="nucleotide sequence ID" value="XM_007316685.1"/>
</dbReference>
<dbReference type="GeneID" id="18812709"/>
<organism>
    <name type="scientific">Serpula lacrymans var. lacrymans (strain S7.9)</name>
    <name type="common">Dry rot fungus</name>
    <dbReference type="NCBI Taxonomy" id="578457"/>
    <lineage>
        <taxon>Eukaryota</taxon>
        <taxon>Fungi</taxon>
        <taxon>Dikarya</taxon>
        <taxon>Basidiomycota</taxon>
        <taxon>Agaricomycotina</taxon>
        <taxon>Agaricomycetes</taxon>
        <taxon>Agaricomycetidae</taxon>
        <taxon>Boletales</taxon>
        <taxon>Coniophorineae</taxon>
        <taxon>Serpulaceae</taxon>
        <taxon>Serpula</taxon>
    </lineage>
</organism>
<dbReference type="Proteomes" id="UP000008064">
    <property type="component" value="Unassembled WGS sequence"/>
</dbReference>
<name>F8NQB4_SERL9</name>
<dbReference type="KEGG" id="sla:SERLADRAFT_407310"/>